<dbReference type="Proteomes" id="UP000000467">
    <property type="component" value="Chromosome"/>
</dbReference>
<dbReference type="GO" id="GO:0019288">
    <property type="term" value="P:isopentenyl diphosphate biosynthetic process, methylerythritol 4-phosphate pathway"/>
    <property type="evidence" value="ECO:0007669"/>
    <property type="project" value="UniProtKB-UniRule"/>
</dbReference>
<comment type="similarity">
    <text evidence="1 9">Belongs to the GHMP kinase family. IspE subfamily.</text>
</comment>
<evidence type="ECO:0000256" key="5">
    <source>
        <dbReference type="ARBA" id="ARBA00022741"/>
    </source>
</evidence>
<keyword evidence="6 9" id="KW-0418">Kinase</keyword>
<feature type="domain" description="GHMP kinase C-terminal" evidence="11">
    <location>
        <begin position="201"/>
        <end position="277"/>
    </location>
</feature>
<dbReference type="AlphaFoldDB" id="K4LJE1"/>
<proteinExistence type="inferred from homology"/>
<evidence type="ECO:0000256" key="7">
    <source>
        <dbReference type="ARBA" id="ARBA00022840"/>
    </source>
</evidence>
<comment type="catalytic activity">
    <reaction evidence="9">
        <text>4-CDP-2-C-methyl-D-erythritol + ATP = 4-CDP-2-C-methyl-D-erythritol 2-phosphate + ADP + H(+)</text>
        <dbReference type="Rhea" id="RHEA:18437"/>
        <dbReference type="ChEBI" id="CHEBI:15378"/>
        <dbReference type="ChEBI" id="CHEBI:30616"/>
        <dbReference type="ChEBI" id="CHEBI:57823"/>
        <dbReference type="ChEBI" id="CHEBI:57919"/>
        <dbReference type="ChEBI" id="CHEBI:456216"/>
        <dbReference type="EC" id="2.7.1.148"/>
    </reaction>
</comment>
<dbReference type="GO" id="GO:0050515">
    <property type="term" value="F:4-(cytidine 5'-diphospho)-2-C-methyl-D-erythritol kinase activity"/>
    <property type="evidence" value="ECO:0007669"/>
    <property type="project" value="UniProtKB-UniRule"/>
</dbReference>
<dbReference type="SUPFAM" id="SSF55060">
    <property type="entry name" value="GHMP Kinase, C-terminal domain"/>
    <property type="match status" value="1"/>
</dbReference>
<dbReference type="InterPro" id="IPR036554">
    <property type="entry name" value="GHMP_kinase_C_sf"/>
</dbReference>
<keyword evidence="4 9" id="KW-0808">Transferase</keyword>
<feature type="active site" evidence="9">
    <location>
        <position position="140"/>
    </location>
</feature>
<name>K4LJE1_THEPS</name>
<keyword evidence="13" id="KW-1185">Reference proteome</keyword>
<evidence type="ECO:0000256" key="3">
    <source>
        <dbReference type="ARBA" id="ARBA00017473"/>
    </source>
</evidence>
<dbReference type="PIRSF" id="PIRSF010376">
    <property type="entry name" value="IspE"/>
    <property type="match status" value="1"/>
</dbReference>
<dbReference type="RefSeq" id="WP_015051862.1">
    <property type="nucleotide sequence ID" value="NC_018870.1"/>
</dbReference>
<dbReference type="InterPro" id="IPR020568">
    <property type="entry name" value="Ribosomal_Su5_D2-typ_SF"/>
</dbReference>
<dbReference type="PANTHER" id="PTHR43527">
    <property type="entry name" value="4-DIPHOSPHOCYTIDYL-2-C-METHYL-D-ERYTHRITOL KINASE, CHLOROPLASTIC"/>
    <property type="match status" value="1"/>
</dbReference>
<evidence type="ECO:0000256" key="8">
    <source>
        <dbReference type="ARBA" id="ARBA00032554"/>
    </source>
</evidence>
<accession>K4LJE1</accession>
<evidence type="ECO:0000256" key="1">
    <source>
        <dbReference type="ARBA" id="ARBA00009684"/>
    </source>
</evidence>
<dbReference type="GO" id="GO:0005524">
    <property type="term" value="F:ATP binding"/>
    <property type="evidence" value="ECO:0007669"/>
    <property type="project" value="UniProtKB-UniRule"/>
</dbReference>
<evidence type="ECO:0000256" key="2">
    <source>
        <dbReference type="ARBA" id="ARBA00012052"/>
    </source>
</evidence>
<dbReference type="HOGENOM" id="CLU_053057_1_1_9"/>
<dbReference type="InterPro" id="IPR004424">
    <property type="entry name" value="IspE"/>
</dbReference>
<organism evidence="12 13">
    <name type="scientific">Thermacetogenium phaeum (strain ATCC BAA-254 / DSM 26808 / PB)</name>
    <dbReference type="NCBI Taxonomy" id="1089553"/>
    <lineage>
        <taxon>Bacteria</taxon>
        <taxon>Bacillati</taxon>
        <taxon>Bacillota</taxon>
        <taxon>Clostridia</taxon>
        <taxon>Thermoanaerobacterales</taxon>
        <taxon>Thermoanaerobacteraceae</taxon>
        <taxon>Thermacetogenium</taxon>
    </lineage>
</organism>
<sequence>MEKRTGAGALRVPAYAKINLTLDVGALRPDGYHQVTSVMQTIDLADTLLISVAPAGIEVSCDAPDVPAGEENLAHRALATLAPLIPGGIRVDIRKRIPRAAGLGGGSSDAAAALKGANSLYGLGLGERELLAAAAGVGSDVPFFIVGGTALAEGRGELVKRLPTLPVFWLVVVKPGFGVKTGDIYRLYRESAKVGRTSLLLRALEAGDRDGIIAALGNDLESVTCALHPEVAALKERLLERGALKAVMAGSGPAVYGIFPGEAEARLAAGELKREMPGADVFLTRTCRCVDAVGKQEG</sequence>
<dbReference type="SUPFAM" id="SSF54211">
    <property type="entry name" value="Ribosomal protein S5 domain 2-like"/>
    <property type="match status" value="1"/>
</dbReference>
<comment type="pathway">
    <text evidence="9">Isoprenoid biosynthesis; isopentenyl diphosphate biosynthesis via DXP pathway; isopentenyl diphosphate from 1-deoxy-D-xylulose 5-phosphate: step 3/6.</text>
</comment>
<evidence type="ECO:0000313" key="13">
    <source>
        <dbReference type="Proteomes" id="UP000000467"/>
    </source>
</evidence>
<feature type="domain" description="GHMP kinase N-terminal" evidence="10">
    <location>
        <begin position="72"/>
        <end position="148"/>
    </location>
</feature>
<keyword evidence="7 9" id="KW-0067">ATP-binding</keyword>
<dbReference type="OrthoDB" id="9809438at2"/>
<evidence type="ECO:0000259" key="10">
    <source>
        <dbReference type="Pfam" id="PF00288"/>
    </source>
</evidence>
<comment type="function">
    <text evidence="9">Catalyzes the phosphorylation of the position 2 hydroxy group of 4-diphosphocytidyl-2C-methyl-D-erythritol.</text>
</comment>
<dbReference type="Gene3D" id="3.30.70.890">
    <property type="entry name" value="GHMP kinase, C-terminal domain"/>
    <property type="match status" value="1"/>
</dbReference>
<gene>
    <name evidence="9 12" type="primary">ispE</name>
    <name evidence="12" type="ordered locus">Tph_c28380</name>
</gene>
<evidence type="ECO:0000313" key="12">
    <source>
        <dbReference type="EMBL" id="AFV13003.1"/>
    </source>
</evidence>
<evidence type="ECO:0000256" key="4">
    <source>
        <dbReference type="ARBA" id="ARBA00022679"/>
    </source>
</evidence>
<dbReference type="PANTHER" id="PTHR43527:SF2">
    <property type="entry name" value="4-DIPHOSPHOCYTIDYL-2-C-METHYL-D-ERYTHRITOL KINASE, CHLOROPLASTIC"/>
    <property type="match status" value="1"/>
</dbReference>
<dbReference type="UniPathway" id="UPA00056">
    <property type="reaction ID" value="UER00094"/>
</dbReference>
<dbReference type="InterPro" id="IPR006204">
    <property type="entry name" value="GHMP_kinase_N_dom"/>
</dbReference>
<feature type="binding site" evidence="9">
    <location>
        <begin position="98"/>
        <end position="108"/>
    </location>
    <ligand>
        <name>ATP</name>
        <dbReference type="ChEBI" id="CHEBI:30616"/>
    </ligand>
</feature>
<reference evidence="12 13" key="1">
    <citation type="journal article" date="2012" name="BMC Genomics">
        <title>Genome-guided analysis of physiological and morphological traits of the fermentative acetate oxidizer Thermacetogenium phaeum.</title>
        <authorList>
            <person name="Oehler D."/>
            <person name="Poehlein A."/>
            <person name="Leimbach A."/>
            <person name="Muller N."/>
            <person name="Daniel R."/>
            <person name="Gottschalk G."/>
            <person name="Schink B."/>
        </authorList>
    </citation>
    <scope>NUCLEOTIDE SEQUENCE [LARGE SCALE GENOMIC DNA]</scope>
    <source>
        <strain evidence="13">ATCC BAA-254 / DSM 26808 / PB</strain>
    </source>
</reference>
<dbReference type="InterPro" id="IPR013750">
    <property type="entry name" value="GHMP_kinase_C_dom"/>
</dbReference>
<feature type="active site" evidence="9">
    <location>
        <position position="17"/>
    </location>
</feature>
<dbReference type="eggNOG" id="COG1947">
    <property type="taxonomic scope" value="Bacteria"/>
</dbReference>
<evidence type="ECO:0000259" key="11">
    <source>
        <dbReference type="Pfam" id="PF08544"/>
    </source>
</evidence>
<evidence type="ECO:0000256" key="9">
    <source>
        <dbReference type="HAMAP-Rule" id="MF_00061"/>
    </source>
</evidence>
<dbReference type="KEGG" id="tpz:Tph_c28380"/>
<evidence type="ECO:0000256" key="6">
    <source>
        <dbReference type="ARBA" id="ARBA00022777"/>
    </source>
</evidence>
<keyword evidence="9" id="KW-0414">Isoprene biosynthesis</keyword>
<dbReference type="Pfam" id="PF00288">
    <property type="entry name" value="GHMP_kinases_N"/>
    <property type="match status" value="1"/>
</dbReference>
<dbReference type="NCBIfam" id="TIGR00154">
    <property type="entry name" value="ispE"/>
    <property type="match status" value="1"/>
</dbReference>
<dbReference type="Pfam" id="PF08544">
    <property type="entry name" value="GHMP_kinases_C"/>
    <property type="match status" value="1"/>
</dbReference>
<dbReference type="EC" id="2.7.1.148" evidence="2 9"/>
<dbReference type="InterPro" id="IPR014721">
    <property type="entry name" value="Ribsml_uS5_D2-typ_fold_subgr"/>
</dbReference>
<dbReference type="EMBL" id="CP003732">
    <property type="protein sequence ID" value="AFV13003.1"/>
    <property type="molecule type" value="Genomic_DNA"/>
</dbReference>
<dbReference type="HAMAP" id="MF_00061">
    <property type="entry name" value="IspE"/>
    <property type="match status" value="1"/>
</dbReference>
<protein>
    <recommendedName>
        <fullName evidence="3 9">4-diphosphocytidyl-2-C-methyl-D-erythritol kinase</fullName>
        <shortName evidence="9">CMK</shortName>
        <ecNumber evidence="2 9">2.7.1.148</ecNumber>
    </recommendedName>
    <alternativeName>
        <fullName evidence="8 9">4-(cytidine-5'-diphospho)-2-C-methyl-D-erythritol kinase</fullName>
    </alternativeName>
</protein>
<dbReference type="STRING" id="1089553.Tph_c28380"/>
<dbReference type="Gene3D" id="3.30.230.10">
    <property type="match status" value="1"/>
</dbReference>
<dbReference type="GO" id="GO:0016114">
    <property type="term" value="P:terpenoid biosynthetic process"/>
    <property type="evidence" value="ECO:0007669"/>
    <property type="project" value="UniProtKB-UniRule"/>
</dbReference>
<keyword evidence="5 9" id="KW-0547">Nucleotide-binding</keyword>